<evidence type="ECO:0000313" key="1">
    <source>
        <dbReference type="EMBL" id="SVD43581.1"/>
    </source>
</evidence>
<reference evidence="1" key="1">
    <citation type="submission" date="2018-05" db="EMBL/GenBank/DDBJ databases">
        <authorList>
            <person name="Lanie J.A."/>
            <person name="Ng W.-L."/>
            <person name="Kazmierczak K.M."/>
            <person name="Andrzejewski T.M."/>
            <person name="Davidsen T.M."/>
            <person name="Wayne K.J."/>
            <person name="Tettelin H."/>
            <person name="Glass J.I."/>
            <person name="Rusch D."/>
            <person name="Podicherti R."/>
            <person name="Tsui H.-C.T."/>
            <person name="Winkler M.E."/>
        </authorList>
    </citation>
    <scope>NUCLEOTIDE SEQUENCE</scope>
</reference>
<name>A0A382VCG9_9ZZZZ</name>
<protein>
    <submittedName>
        <fullName evidence="1">Uncharacterized protein</fullName>
    </submittedName>
</protein>
<proteinExistence type="predicted"/>
<dbReference type="AlphaFoldDB" id="A0A382VCG9"/>
<dbReference type="EMBL" id="UINC01150501">
    <property type="protein sequence ID" value="SVD43581.1"/>
    <property type="molecule type" value="Genomic_DNA"/>
</dbReference>
<feature type="non-terminal residue" evidence="1">
    <location>
        <position position="1"/>
    </location>
</feature>
<accession>A0A382VCG9</accession>
<sequence length="58" mass="5821">TSPDDDTVAIDESDVAQAATASVIVFPPASFTVATKDAVSPNDAKLRLVGDSSMIAAA</sequence>
<gene>
    <name evidence="1" type="ORF">METZ01_LOCUS396435</name>
</gene>
<organism evidence="1">
    <name type="scientific">marine metagenome</name>
    <dbReference type="NCBI Taxonomy" id="408172"/>
    <lineage>
        <taxon>unclassified sequences</taxon>
        <taxon>metagenomes</taxon>
        <taxon>ecological metagenomes</taxon>
    </lineage>
</organism>